<reference evidence="2" key="1">
    <citation type="journal article" date="2011" name="Nat. Biotechnol.">
        <title>The genomic sequence of the Chinese hamster ovary (CHO)-K1 cell line.</title>
        <authorList>
            <person name="Xu X."/>
            <person name="Nagarajan H."/>
            <person name="Lewis N.E."/>
            <person name="Pan S."/>
            <person name="Cai Z."/>
            <person name="Liu X."/>
            <person name="Chen W."/>
            <person name="Xie M."/>
            <person name="Wang W."/>
            <person name="Hammond S."/>
            <person name="Andersen M.R."/>
            <person name="Neff N."/>
            <person name="Passarelli B."/>
            <person name="Koh W."/>
            <person name="Fan H.C."/>
            <person name="Wang J."/>
            <person name="Gui Y."/>
            <person name="Lee K.H."/>
            <person name="Betenbaugh M.J."/>
            <person name="Quake S.R."/>
            <person name="Famili I."/>
            <person name="Palsson B.O."/>
            <person name="Wang J."/>
        </authorList>
    </citation>
    <scope>NUCLEOTIDE SEQUENCE [LARGE SCALE GENOMIC DNA]</scope>
    <source>
        <strain evidence="2">CHO K1 cell line</strain>
    </source>
</reference>
<proteinExistence type="predicted"/>
<dbReference type="Proteomes" id="UP000001075">
    <property type="component" value="Unassembled WGS sequence"/>
</dbReference>
<name>G3GXJ6_CRIGR</name>
<sequence length="61" mass="6815">MGRSEGTWAGSVCSSLCVWVREKTLMARVTQQDSLSTEYLCFFVGGVHLILSFRNSRDVKA</sequence>
<protein>
    <submittedName>
        <fullName evidence="1">Uncharacterized protein</fullName>
    </submittedName>
</protein>
<dbReference type="EMBL" id="JH000060">
    <property type="protein sequence ID" value="EGV98827.1"/>
    <property type="molecule type" value="Genomic_DNA"/>
</dbReference>
<gene>
    <name evidence="1" type="ORF">I79_002487</name>
</gene>
<dbReference type="AlphaFoldDB" id="G3GXJ6"/>
<accession>G3GXJ6</accession>
<evidence type="ECO:0000313" key="2">
    <source>
        <dbReference type="Proteomes" id="UP000001075"/>
    </source>
</evidence>
<evidence type="ECO:0000313" key="1">
    <source>
        <dbReference type="EMBL" id="EGV98827.1"/>
    </source>
</evidence>
<organism evidence="1 2">
    <name type="scientific">Cricetulus griseus</name>
    <name type="common">Chinese hamster</name>
    <name type="synonym">Cricetulus barabensis griseus</name>
    <dbReference type="NCBI Taxonomy" id="10029"/>
    <lineage>
        <taxon>Eukaryota</taxon>
        <taxon>Metazoa</taxon>
        <taxon>Chordata</taxon>
        <taxon>Craniata</taxon>
        <taxon>Vertebrata</taxon>
        <taxon>Euteleostomi</taxon>
        <taxon>Mammalia</taxon>
        <taxon>Eutheria</taxon>
        <taxon>Euarchontoglires</taxon>
        <taxon>Glires</taxon>
        <taxon>Rodentia</taxon>
        <taxon>Myomorpha</taxon>
        <taxon>Muroidea</taxon>
        <taxon>Cricetidae</taxon>
        <taxon>Cricetinae</taxon>
        <taxon>Cricetulus</taxon>
    </lineage>
</organism>
<dbReference type="InParanoid" id="G3GXJ6"/>